<proteinExistence type="predicted"/>
<name>A0ABS0QBR0_9BACT</name>
<feature type="transmembrane region" description="Helical" evidence="1">
    <location>
        <begin position="20"/>
        <end position="39"/>
    </location>
</feature>
<keyword evidence="1" id="KW-0812">Transmembrane</keyword>
<keyword evidence="1" id="KW-1133">Transmembrane helix</keyword>
<evidence type="ECO:0000259" key="2">
    <source>
        <dbReference type="Pfam" id="PF01676"/>
    </source>
</evidence>
<dbReference type="Gene3D" id="3.40.720.10">
    <property type="entry name" value="Alkaline Phosphatase, subunit A"/>
    <property type="match status" value="1"/>
</dbReference>
<protein>
    <submittedName>
        <fullName evidence="3">Sulfatase-like hydrolase/transferase</fullName>
    </submittedName>
</protein>
<evidence type="ECO:0000313" key="4">
    <source>
        <dbReference type="Proteomes" id="UP000625631"/>
    </source>
</evidence>
<reference evidence="3 4" key="1">
    <citation type="submission" date="2020-12" db="EMBL/GenBank/DDBJ databases">
        <title>Hymenobacter sp.</title>
        <authorList>
            <person name="Kim M.K."/>
        </authorList>
    </citation>
    <scope>NUCLEOTIDE SEQUENCE [LARGE SCALE GENOMIC DNA]</scope>
    <source>
        <strain evidence="3 4">BT442</strain>
    </source>
</reference>
<dbReference type="SUPFAM" id="SSF53649">
    <property type="entry name" value="Alkaline phosphatase-like"/>
    <property type="match status" value="1"/>
</dbReference>
<dbReference type="InterPro" id="IPR006124">
    <property type="entry name" value="Metalloenzyme"/>
</dbReference>
<organism evidence="3 4">
    <name type="scientific">Hymenobacter negativus</name>
    <dbReference type="NCBI Taxonomy" id="2795026"/>
    <lineage>
        <taxon>Bacteria</taxon>
        <taxon>Pseudomonadati</taxon>
        <taxon>Bacteroidota</taxon>
        <taxon>Cytophagia</taxon>
        <taxon>Cytophagales</taxon>
        <taxon>Hymenobacteraceae</taxon>
        <taxon>Hymenobacter</taxon>
    </lineage>
</organism>
<keyword evidence="4" id="KW-1185">Reference proteome</keyword>
<keyword evidence="1" id="KW-0472">Membrane</keyword>
<dbReference type="EMBL" id="JAEDAE010000009">
    <property type="protein sequence ID" value="MBH8559773.1"/>
    <property type="molecule type" value="Genomic_DNA"/>
</dbReference>
<dbReference type="InterPro" id="IPR017850">
    <property type="entry name" value="Alkaline_phosphatase_core_sf"/>
</dbReference>
<gene>
    <name evidence="3" type="ORF">I7X13_17055</name>
</gene>
<dbReference type="Proteomes" id="UP000625631">
    <property type="component" value="Unassembled WGS sequence"/>
</dbReference>
<feature type="domain" description="Metalloenzyme" evidence="2">
    <location>
        <begin position="187"/>
        <end position="312"/>
    </location>
</feature>
<accession>A0ABS0QBR0</accession>
<dbReference type="Pfam" id="PF01676">
    <property type="entry name" value="Metalloenzyme"/>
    <property type="match status" value="1"/>
</dbReference>
<evidence type="ECO:0000256" key="1">
    <source>
        <dbReference type="SAM" id="Phobius"/>
    </source>
</evidence>
<sequence length="329" mass="36583">MPFFAPVGRQSRFLTATGWLRYVLGGLLLLLFAVGGAPVPSKKGLRTKNVIIVVIDGPRYSETWGNIPGNIPNMSTTLKAKGVFFPTFYNNGYTYTNSGHTALTTGINQPIDNYDKEFPQQPSIFQLWRKATGKPATAAWLITSKDKLYILANTLNPEWKDQYPPSVDCGISGPGTGYRADSLTLIAVKRILTQYQPNLVLINFMEPDGYAHAGNWPNYIRGINRDDRYVQQLYDFLQKSKAYRNNTALFVTNDHGRHLDTVPPGWTEHGDGCEGCRHISLLALGPDFRKGRTVKDTCTLVDVPSTVAYMLGIPFAQGQGKSIDALFKR</sequence>
<evidence type="ECO:0000313" key="3">
    <source>
        <dbReference type="EMBL" id="MBH8559773.1"/>
    </source>
</evidence>
<comment type="caution">
    <text evidence="3">The sequence shown here is derived from an EMBL/GenBank/DDBJ whole genome shotgun (WGS) entry which is preliminary data.</text>
</comment>
<dbReference type="RefSeq" id="WP_198076400.1">
    <property type="nucleotide sequence ID" value="NZ_JAEDAE010000009.1"/>
</dbReference>